<gene>
    <name evidence="5" type="primary">LOC105903347</name>
</gene>
<dbReference type="Pfam" id="PF00339">
    <property type="entry name" value="Arrestin_N"/>
    <property type="match status" value="1"/>
</dbReference>
<evidence type="ECO:0000313" key="4">
    <source>
        <dbReference type="Proteomes" id="UP000515152"/>
    </source>
</evidence>
<feature type="region of interest" description="Disordered" evidence="2">
    <location>
        <begin position="454"/>
        <end position="509"/>
    </location>
</feature>
<dbReference type="InterPro" id="IPR011022">
    <property type="entry name" value="Arrestin_C-like"/>
</dbReference>
<dbReference type="RefSeq" id="XP_012686540.1">
    <property type="nucleotide sequence ID" value="XM_012831086.3"/>
</dbReference>
<dbReference type="Pfam" id="PF02752">
    <property type="entry name" value="Arrestin_C"/>
    <property type="match status" value="1"/>
</dbReference>
<feature type="region of interest" description="Disordered" evidence="2">
    <location>
        <begin position="303"/>
        <end position="332"/>
    </location>
</feature>
<proteinExistence type="inferred from homology"/>
<dbReference type="KEGG" id="char:105903347"/>
<dbReference type="SMART" id="SM01017">
    <property type="entry name" value="Arrestin_C"/>
    <property type="match status" value="1"/>
</dbReference>
<dbReference type="AlphaFoldDB" id="A0A6P3W0P8"/>
<comment type="similarity">
    <text evidence="1">Belongs to the arrestin family.</text>
</comment>
<dbReference type="GeneID" id="105903347"/>
<dbReference type="InterPro" id="IPR014752">
    <property type="entry name" value="Arrestin-like_C"/>
</dbReference>
<sequence>MPGTIKDFSVSYDAVNEDNTFTCGDYVKGRVVLQLGKEAKIEYLFIKVKGDADVRWTERHGDDDRTYSAHEKYFKLKQVLISEETENTTVIPGTHEYPFCLQIPEGNFPSAFEGHHGNIRYKLEAKMKRSWKMKKKASAKINFATRLGGDTAQLKSPQFGERDKKMNLFSSGSLSFKVHIEKTGYRPGEMLIVQAEIENASSRNLKPKYRLDKKVTYIAHSSTKIERSTILKEEGAPIPSKDHQTVTQELMIPNAIPPTVLFCKIIRVEYKLKVYIDVPYGSDPEIKFPMVILPTCRHGPRVSGAPSPFGHGSHSQWNNQPPPPGALGPPRYLYPPDQGLHPPAVHPITTNPAVHPPPFYNQAAYPVPAVHPPPFYNQAAYPVPAVPPPMQPNPHNQLPPPQYDQVTHPVPTAPPLYPTLPAPDFLSSPTAPPYVPGTASHDFLSTLSAPPQYPSAPSFLSSPSAPQSLTSDNPGYDPPSYDMVFPSVPAPEGPPTSVASDPTPTKPPS</sequence>
<feature type="compositionally biased region" description="Low complexity" evidence="2">
    <location>
        <begin position="455"/>
        <end position="469"/>
    </location>
</feature>
<organism evidence="4 5">
    <name type="scientific">Clupea harengus</name>
    <name type="common">Atlantic herring</name>
    <dbReference type="NCBI Taxonomy" id="7950"/>
    <lineage>
        <taxon>Eukaryota</taxon>
        <taxon>Metazoa</taxon>
        <taxon>Chordata</taxon>
        <taxon>Craniata</taxon>
        <taxon>Vertebrata</taxon>
        <taxon>Euteleostomi</taxon>
        <taxon>Actinopterygii</taxon>
        <taxon>Neopterygii</taxon>
        <taxon>Teleostei</taxon>
        <taxon>Clupei</taxon>
        <taxon>Clupeiformes</taxon>
        <taxon>Clupeoidei</taxon>
        <taxon>Clupeidae</taxon>
        <taxon>Clupea</taxon>
    </lineage>
</organism>
<feature type="compositionally biased region" description="Pro residues" evidence="2">
    <location>
        <begin position="386"/>
        <end position="402"/>
    </location>
</feature>
<dbReference type="InterPro" id="IPR011021">
    <property type="entry name" value="Arrestin-like_N"/>
</dbReference>
<accession>A0A6P3W0P8</accession>
<dbReference type="InterPro" id="IPR050357">
    <property type="entry name" value="Arrestin_domain-protein"/>
</dbReference>
<evidence type="ECO:0000313" key="5">
    <source>
        <dbReference type="RefSeq" id="XP_012686540.1"/>
    </source>
</evidence>
<dbReference type="InterPro" id="IPR014756">
    <property type="entry name" value="Ig_E-set"/>
</dbReference>
<dbReference type="GO" id="GO:0007399">
    <property type="term" value="P:nervous system development"/>
    <property type="evidence" value="ECO:0007669"/>
    <property type="project" value="UniProtKB-ARBA"/>
</dbReference>
<feature type="compositionally biased region" description="Pro residues" evidence="2">
    <location>
        <begin position="411"/>
        <end position="421"/>
    </location>
</feature>
<evidence type="ECO:0000256" key="1">
    <source>
        <dbReference type="ARBA" id="ARBA00005298"/>
    </source>
</evidence>
<dbReference type="GO" id="GO:0015031">
    <property type="term" value="P:protein transport"/>
    <property type="evidence" value="ECO:0007669"/>
    <property type="project" value="TreeGrafter"/>
</dbReference>
<dbReference type="Gene3D" id="2.60.40.640">
    <property type="match status" value="2"/>
</dbReference>
<evidence type="ECO:0000256" key="2">
    <source>
        <dbReference type="SAM" id="MobiDB-lite"/>
    </source>
</evidence>
<feature type="domain" description="Arrestin C-terminal-like" evidence="3">
    <location>
        <begin position="170"/>
        <end position="298"/>
    </location>
</feature>
<protein>
    <submittedName>
        <fullName evidence="5">Arrestin domain-containing protein 3-like</fullName>
    </submittedName>
</protein>
<dbReference type="GO" id="GO:0005737">
    <property type="term" value="C:cytoplasm"/>
    <property type="evidence" value="ECO:0007669"/>
    <property type="project" value="TreeGrafter"/>
</dbReference>
<dbReference type="PANTHER" id="PTHR11188:SF135">
    <property type="entry name" value="ARRESTIN DOMAIN CONTAINING 3-LIKE-RELATED"/>
    <property type="match status" value="1"/>
</dbReference>
<dbReference type="PANTHER" id="PTHR11188">
    <property type="entry name" value="ARRESTIN DOMAIN CONTAINING PROTEIN"/>
    <property type="match status" value="1"/>
</dbReference>
<keyword evidence="4" id="KW-1185">Reference proteome</keyword>
<reference evidence="5" key="1">
    <citation type="submission" date="2025-08" db="UniProtKB">
        <authorList>
            <consortium name="RefSeq"/>
        </authorList>
    </citation>
    <scope>IDENTIFICATION</scope>
</reference>
<name>A0A6P3W0P8_CLUHA</name>
<dbReference type="OrthoDB" id="7785529at2759"/>
<dbReference type="Proteomes" id="UP000515152">
    <property type="component" value="Chromosome 20"/>
</dbReference>
<evidence type="ECO:0000259" key="3">
    <source>
        <dbReference type="SMART" id="SM01017"/>
    </source>
</evidence>
<dbReference type="SUPFAM" id="SSF81296">
    <property type="entry name" value="E set domains"/>
    <property type="match status" value="2"/>
</dbReference>
<dbReference type="GO" id="GO:0005886">
    <property type="term" value="C:plasma membrane"/>
    <property type="evidence" value="ECO:0007669"/>
    <property type="project" value="TreeGrafter"/>
</dbReference>
<feature type="region of interest" description="Disordered" evidence="2">
    <location>
        <begin position="386"/>
        <end position="424"/>
    </location>
</feature>